<reference evidence="2 3" key="1">
    <citation type="journal article" date="2012" name="PLoS Pathog.">
        <title>Diverse lifestyles and strategies of plant pathogenesis encoded in the genomes of eighteen Dothideomycetes fungi.</title>
        <authorList>
            <person name="Ohm R.A."/>
            <person name="Feau N."/>
            <person name="Henrissat B."/>
            <person name="Schoch C.L."/>
            <person name="Horwitz B.A."/>
            <person name="Barry K.W."/>
            <person name="Condon B.J."/>
            <person name="Copeland A.C."/>
            <person name="Dhillon B."/>
            <person name="Glaser F."/>
            <person name="Hesse C.N."/>
            <person name="Kosti I."/>
            <person name="LaButti K."/>
            <person name="Lindquist E.A."/>
            <person name="Lucas S."/>
            <person name="Salamov A.A."/>
            <person name="Bradshaw R.E."/>
            <person name="Ciuffetti L."/>
            <person name="Hamelin R.C."/>
            <person name="Kema G.H.J."/>
            <person name="Lawrence C."/>
            <person name="Scott J.A."/>
            <person name="Spatafora J.W."/>
            <person name="Turgeon B.G."/>
            <person name="de Wit P.J.G.M."/>
            <person name="Zhong S."/>
            <person name="Goodwin S.B."/>
            <person name="Grigoriev I.V."/>
        </authorList>
    </citation>
    <scope>NUCLEOTIDE SEQUENCE [LARGE SCALE GENOMIC DNA]</scope>
    <source>
        <strain evidence="2 3">SO2202</strain>
    </source>
</reference>
<feature type="compositionally biased region" description="Polar residues" evidence="1">
    <location>
        <begin position="1"/>
        <end position="10"/>
    </location>
</feature>
<protein>
    <submittedName>
        <fullName evidence="2">Uncharacterized protein</fullName>
    </submittedName>
</protein>
<dbReference type="STRING" id="692275.N1QJ77"/>
<evidence type="ECO:0000313" key="2">
    <source>
        <dbReference type="EMBL" id="EMF17286.1"/>
    </source>
</evidence>
<keyword evidence="3" id="KW-1185">Reference proteome</keyword>
<organism evidence="2 3">
    <name type="scientific">Sphaerulina musiva (strain SO2202)</name>
    <name type="common">Poplar stem canker fungus</name>
    <name type="synonym">Septoria musiva</name>
    <dbReference type="NCBI Taxonomy" id="692275"/>
    <lineage>
        <taxon>Eukaryota</taxon>
        <taxon>Fungi</taxon>
        <taxon>Dikarya</taxon>
        <taxon>Ascomycota</taxon>
        <taxon>Pezizomycotina</taxon>
        <taxon>Dothideomycetes</taxon>
        <taxon>Dothideomycetidae</taxon>
        <taxon>Mycosphaerellales</taxon>
        <taxon>Mycosphaerellaceae</taxon>
        <taxon>Sphaerulina</taxon>
    </lineage>
</organism>
<dbReference type="eggNOG" id="ENOG502SFYT">
    <property type="taxonomic scope" value="Eukaryota"/>
</dbReference>
<name>N1QJ77_SPHMS</name>
<dbReference type="HOGENOM" id="CLU_1074292_0_0_1"/>
<dbReference type="EMBL" id="KB456260">
    <property type="protein sequence ID" value="EMF17286.1"/>
    <property type="molecule type" value="Genomic_DNA"/>
</dbReference>
<evidence type="ECO:0000256" key="1">
    <source>
        <dbReference type="SAM" id="MobiDB-lite"/>
    </source>
</evidence>
<dbReference type="RefSeq" id="XP_016765407.1">
    <property type="nucleotide sequence ID" value="XM_016902329.1"/>
</dbReference>
<dbReference type="AlphaFoldDB" id="N1QJ77"/>
<sequence length="259" mass="27561">MASVSPSDTTAHLPPEHLADSDVAIAATSVEQGDQTEPAVATAQTDTSIAIEDGDAPAPAPAPAASTSITGDAAEDSYPELEDHITLQPPPPPPHPPAGFKPYFTLLEDRITGEQHHPTVHYIFADDDPDLLTNAALETLLHTPHHHQQQQPDAEVASTERFMLVDMSADGQDIVSTSSLSADWQSFESSLAQAPSWGNDSASTQLMLRISGQGSLPVLRRGRGDQRRMDDVAGLTRLLDDVQMDLESVVVGNAGHTTQ</sequence>
<gene>
    <name evidence="2" type="ORF">SEPMUDRAFT_130063</name>
</gene>
<proteinExistence type="predicted"/>
<dbReference type="Proteomes" id="UP000016931">
    <property type="component" value="Unassembled WGS sequence"/>
</dbReference>
<evidence type="ECO:0000313" key="3">
    <source>
        <dbReference type="Proteomes" id="UP000016931"/>
    </source>
</evidence>
<dbReference type="GeneID" id="27899466"/>
<feature type="region of interest" description="Disordered" evidence="1">
    <location>
        <begin position="1"/>
        <end position="72"/>
    </location>
</feature>
<accession>N1QJ77</accession>